<feature type="transmembrane region" description="Helical" evidence="1">
    <location>
        <begin position="102"/>
        <end position="123"/>
    </location>
</feature>
<name>A0A7C4R448_UNCC3</name>
<proteinExistence type="predicted"/>
<feature type="transmembrane region" description="Helical" evidence="1">
    <location>
        <begin position="70"/>
        <end position="90"/>
    </location>
</feature>
<keyword evidence="1" id="KW-0472">Membrane</keyword>
<gene>
    <name evidence="3" type="ORF">ENT43_01090</name>
</gene>
<dbReference type="AlphaFoldDB" id="A0A7C4R448"/>
<accession>A0A7C4R448</accession>
<keyword evidence="1" id="KW-0812">Transmembrane</keyword>
<organism evidence="3">
    <name type="scientific">candidate division CPR3 bacterium</name>
    <dbReference type="NCBI Taxonomy" id="2268181"/>
    <lineage>
        <taxon>Bacteria</taxon>
        <taxon>Bacteria division CPR3</taxon>
    </lineage>
</organism>
<protein>
    <submittedName>
        <fullName evidence="3">Uncharacterized protein</fullName>
    </submittedName>
</protein>
<keyword evidence="1" id="KW-1133">Transmembrane helix</keyword>
<reference evidence="3" key="1">
    <citation type="journal article" date="2020" name="mSystems">
        <title>Genome- and Community-Level Interaction Insights into Carbon Utilization and Element Cycling Functions of Hydrothermarchaeota in Hydrothermal Sediment.</title>
        <authorList>
            <person name="Zhou Z."/>
            <person name="Liu Y."/>
            <person name="Xu W."/>
            <person name="Pan J."/>
            <person name="Luo Z.H."/>
            <person name="Li M."/>
        </authorList>
    </citation>
    <scope>NUCLEOTIDE SEQUENCE [LARGE SCALE GENOMIC DNA]</scope>
    <source>
        <strain evidence="3">SpSt-579</strain>
    </source>
</reference>
<feature type="signal peptide" evidence="2">
    <location>
        <begin position="1"/>
        <end position="29"/>
    </location>
</feature>
<evidence type="ECO:0000313" key="3">
    <source>
        <dbReference type="EMBL" id="HGT70840.1"/>
    </source>
</evidence>
<sequence>MKKTLAKTLLTVIISFSVFTIMTPSITKAQDENTAPSKIECANFLSGDSLNVEQAIKCYSFKIAIFMRNVAFLVFIVMIIASGFLFITAGGKPEKIATASKALSGAVIGITIVVLSYAIIIFVENSMGNSGAIKFNSTSYHEKIKNI</sequence>
<feature type="chain" id="PRO_5027936127" evidence="2">
    <location>
        <begin position="30"/>
        <end position="147"/>
    </location>
</feature>
<evidence type="ECO:0000256" key="2">
    <source>
        <dbReference type="SAM" id="SignalP"/>
    </source>
</evidence>
<dbReference type="EMBL" id="DSYQ01000003">
    <property type="protein sequence ID" value="HGT70840.1"/>
    <property type="molecule type" value="Genomic_DNA"/>
</dbReference>
<comment type="caution">
    <text evidence="3">The sequence shown here is derived from an EMBL/GenBank/DDBJ whole genome shotgun (WGS) entry which is preliminary data.</text>
</comment>
<evidence type="ECO:0000256" key="1">
    <source>
        <dbReference type="SAM" id="Phobius"/>
    </source>
</evidence>
<keyword evidence="2" id="KW-0732">Signal</keyword>